<proteinExistence type="predicted"/>
<organism evidence="2 3">
    <name type="scientific">Oedothorax gibbosus</name>
    <dbReference type="NCBI Taxonomy" id="931172"/>
    <lineage>
        <taxon>Eukaryota</taxon>
        <taxon>Metazoa</taxon>
        <taxon>Ecdysozoa</taxon>
        <taxon>Arthropoda</taxon>
        <taxon>Chelicerata</taxon>
        <taxon>Arachnida</taxon>
        <taxon>Araneae</taxon>
        <taxon>Araneomorphae</taxon>
        <taxon>Entelegynae</taxon>
        <taxon>Araneoidea</taxon>
        <taxon>Linyphiidae</taxon>
        <taxon>Erigoninae</taxon>
        <taxon>Oedothorax</taxon>
    </lineage>
</organism>
<evidence type="ECO:0000256" key="1">
    <source>
        <dbReference type="SAM" id="MobiDB-lite"/>
    </source>
</evidence>
<feature type="compositionally biased region" description="Low complexity" evidence="1">
    <location>
        <begin position="69"/>
        <end position="91"/>
    </location>
</feature>
<dbReference type="AlphaFoldDB" id="A0AAV6VBD8"/>
<accession>A0AAV6VBD8</accession>
<reference evidence="2 3" key="1">
    <citation type="journal article" date="2022" name="Nat. Ecol. Evol.">
        <title>A masculinizing supergene underlies an exaggerated male reproductive morph in a spider.</title>
        <authorList>
            <person name="Hendrickx F."/>
            <person name="De Corte Z."/>
            <person name="Sonet G."/>
            <person name="Van Belleghem S.M."/>
            <person name="Kostlbacher S."/>
            <person name="Vangestel C."/>
        </authorList>
    </citation>
    <scope>NUCLEOTIDE SEQUENCE [LARGE SCALE GENOMIC DNA]</scope>
    <source>
        <strain evidence="2">W744_W776</strain>
    </source>
</reference>
<name>A0AAV6VBD8_9ARAC</name>
<evidence type="ECO:0000313" key="3">
    <source>
        <dbReference type="Proteomes" id="UP000827092"/>
    </source>
</evidence>
<evidence type="ECO:0000313" key="2">
    <source>
        <dbReference type="EMBL" id="KAG8193949.1"/>
    </source>
</evidence>
<gene>
    <name evidence="2" type="ORF">JTE90_011499</name>
</gene>
<sequence>MPNEKKSAIFVLPKKWAGRLHVSPANTMTRPDTPPSIVCTCGDYAQNNGRDLAYWLQIPRNFGQFGGASPSSQPRTSSSVNLPSSNNNKAA</sequence>
<dbReference type="EMBL" id="JAFNEN010000113">
    <property type="protein sequence ID" value="KAG8193949.1"/>
    <property type="molecule type" value="Genomic_DNA"/>
</dbReference>
<feature type="region of interest" description="Disordered" evidence="1">
    <location>
        <begin position="65"/>
        <end position="91"/>
    </location>
</feature>
<dbReference type="Proteomes" id="UP000827092">
    <property type="component" value="Unassembled WGS sequence"/>
</dbReference>
<keyword evidence="3" id="KW-1185">Reference proteome</keyword>
<comment type="caution">
    <text evidence="2">The sequence shown here is derived from an EMBL/GenBank/DDBJ whole genome shotgun (WGS) entry which is preliminary data.</text>
</comment>
<protein>
    <submittedName>
        <fullName evidence="2">Uncharacterized protein</fullName>
    </submittedName>
</protein>